<dbReference type="EMBL" id="CAAE01003544">
    <property type="protein sequence ID" value="CAF87924.1"/>
    <property type="molecule type" value="Genomic_DNA"/>
</dbReference>
<organism evidence="1">
    <name type="scientific">Tetraodon nigroviridis</name>
    <name type="common">Spotted green pufferfish</name>
    <name type="synonym">Chelonodon nigroviridis</name>
    <dbReference type="NCBI Taxonomy" id="99883"/>
    <lineage>
        <taxon>Eukaryota</taxon>
        <taxon>Metazoa</taxon>
        <taxon>Chordata</taxon>
        <taxon>Craniata</taxon>
        <taxon>Vertebrata</taxon>
        <taxon>Euteleostomi</taxon>
        <taxon>Actinopterygii</taxon>
        <taxon>Neopterygii</taxon>
        <taxon>Teleostei</taxon>
        <taxon>Neoteleostei</taxon>
        <taxon>Acanthomorphata</taxon>
        <taxon>Eupercaria</taxon>
        <taxon>Tetraodontiformes</taxon>
        <taxon>Tetradontoidea</taxon>
        <taxon>Tetraodontidae</taxon>
        <taxon>Tetraodon</taxon>
    </lineage>
</organism>
<reference evidence="1" key="1">
    <citation type="journal article" date="2004" name="Nature">
        <title>Genome duplication in the teleost fish Tetraodon nigroviridis reveals the early vertebrate proto-karyotype.</title>
        <authorList>
            <person name="Jaillon O."/>
            <person name="Aury J.-M."/>
            <person name="Brunet F."/>
            <person name="Petit J.-L."/>
            <person name="Stange-Thomann N."/>
            <person name="Mauceli E."/>
            <person name="Bouneau L."/>
            <person name="Fischer C."/>
            <person name="Ozouf-Costaz C."/>
            <person name="Bernot A."/>
            <person name="Nicaud S."/>
            <person name="Jaffe D."/>
            <person name="Fisher S."/>
            <person name="Lutfalla G."/>
            <person name="Dossat C."/>
            <person name="Segurens B."/>
            <person name="Dasilva C."/>
            <person name="Salanoubat M."/>
            <person name="Levy M."/>
            <person name="Boudet N."/>
            <person name="Castellano S."/>
            <person name="Anthouard V."/>
            <person name="Jubin C."/>
            <person name="Castelli V."/>
            <person name="Katinka M."/>
            <person name="Vacherie B."/>
            <person name="Biemont C."/>
            <person name="Skalli Z."/>
            <person name="Cattolico L."/>
            <person name="Poulain J."/>
            <person name="De Berardinis V."/>
            <person name="Cruaud C."/>
            <person name="Duprat S."/>
            <person name="Brottier P."/>
            <person name="Coutanceau J.-P."/>
            <person name="Gouzy J."/>
            <person name="Parra G."/>
            <person name="Lardier G."/>
            <person name="Chapple C."/>
            <person name="McKernan K.J."/>
            <person name="McEwan P."/>
            <person name="Bosak S."/>
            <person name="Kellis M."/>
            <person name="Volff J.-N."/>
            <person name="Guigo R."/>
            <person name="Zody M.C."/>
            <person name="Mesirov J."/>
            <person name="Lindblad-Toh K."/>
            <person name="Birren B."/>
            <person name="Nusbaum C."/>
            <person name="Kahn D."/>
            <person name="Robinson-Rechavi M."/>
            <person name="Laudet V."/>
            <person name="Schachter V."/>
            <person name="Quetier F."/>
            <person name="Saurin W."/>
            <person name="Scarpelli C."/>
            <person name="Wincker P."/>
            <person name="Lander E.S."/>
            <person name="Weissenbach J."/>
            <person name="Roest Crollius H."/>
        </authorList>
    </citation>
    <scope>NUCLEOTIDE SEQUENCE [LARGE SCALE GENOMIC DNA]</scope>
</reference>
<dbReference type="KEGG" id="tng:GSTEN00000977G001"/>
<gene>
    <name evidence="1" type="ORF">GSTENG00000977001</name>
</gene>
<reference evidence="1" key="2">
    <citation type="submission" date="2004-02" db="EMBL/GenBank/DDBJ databases">
        <authorList>
            <consortium name="Genoscope"/>
            <consortium name="Whitehead Institute Centre for Genome Research"/>
        </authorList>
    </citation>
    <scope>NUCLEOTIDE SEQUENCE</scope>
</reference>
<name>Q4TGQ8_TETNG</name>
<sequence>VADTMSDSTASSTTANDLDLIYLKGIMESPAVWRRNTRARVTCT</sequence>
<evidence type="ECO:0000313" key="1">
    <source>
        <dbReference type="EMBL" id="CAF87924.1"/>
    </source>
</evidence>
<accession>Q4TGQ8</accession>
<comment type="caution">
    <text evidence="1">The sequence shown here is derived from an EMBL/GenBank/DDBJ whole genome shotgun (WGS) entry which is preliminary data.</text>
</comment>
<dbReference type="AlphaFoldDB" id="Q4TGQ8"/>
<protein>
    <submittedName>
        <fullName evidence="1">(spotted green pufferfish) hypothetical protein</fullName>
    </submittedName>
</protein>
<proteinExistence type="predicted"/>
<feature type="non-terminal residue" evidence="1">
    <location>
        <position position="1"/>
    </location>
</feature>